<dbReference type="SUPFAM" id="SSF51197">
    <property type="entry name" value="Clavaminate synthase-like"/>
    <property type="match status" value="1"/>
</dbReference>
<keyword evidence="1" id="KW-0223">Dioxygenase</keyword>
<evidence type="ECO:0000313" key="1">
    <source>
        <dbReference type="EMBL" id="MBN8661760.1"/>
    </source>
</evidence>
<proteinExistence type="predicted"/>
<dbReference type="Proteomes" id="UP000664277">
    <property type="component" value="Unassembled WGS sequence"/>
</dbReference>
<accession>A0A8J7TNF3</accession>
<gene>
    <name evidence="1" type="ORF">J0M35_15445</name>
</gene>
<name>A0A8J7TNF3_9BACT</name>
<sequence length="303" mass="33961">MPKELYLEAIESIKSSTESDQNKIERRRKILTEGKIFKIETSGGEKAFLAIQDLAWGHIKATFGESPRTAHKSLAEKELKEAIAEAKDRLAADATLRQALIETYFKAIYSSPETLFEVPRLRVVKPIFDSQARAKAGQDFPAAFAAHRDTWYANPTSQINLWVALHDVKATETFVFYPQLFKQVVQNGSARFEYEKFKTQAGFGNSQWYSDDLYPYASQDLSSQDEHSFALKQGEAILFAADHLHRTLAHDSEEIRFSLDLRGCLPTDSEAGLCAPGIDNQSKGNAICDYRPGKVSRGQGNES</sequence>
<reference evidence="1" key="1">
    <citation type="submission" date="2021-02" db="EMBL/GenBank/DDBJ databases">
        <title>Genome-Resolved Metagenomics of a Microbial Community Performing Photosynthetic Biological Nutrient Removal.</title>
        <authorList>
            <person name="Mcdaniel E.A."/>
        </authorList>
    </citation>
    <scope>NUCLEOTIDE SEQUENCE</scope>
    <source>
        <strain evidence="1">UWPOB_OBS1</strain>
    </source>
</reference>
<protein>
    <submittedName>
        <fullName evidence="1">Phytanoyl-CoA dioxygenase family protein</fullName>
    </submittedName>
</protein>
<dbReference type="AlphaFoldDB" id="A0A8J7TNF3"/>
<dbReference type="Gene3D" id="2.60.120.620">
    <property type="entry name" value="q2cbj1_9rhob like domain"/>
    <property type="match status" value="1"/>
</dbReference>
<dbReference type="Pfam" id="PF05721">
    <property type="entry name" value="PhyH"/>
    <property type="match status" value="1"/>
</dbReference>
<keyword evidence="1" id="KW-0560">Oxidoreductase</keyword>
<organism evidence="1 2">
    <name type="scientific">Candidatus Obscuribacter phosphatis</name>
    <dbReference type="NCBI Taxonomy" id="1906157"/>
    <lineage>
        <taxon>Bacteria</taxon>
        <taxon>Bacillati</taxon>
        <taxon>Candidatus Melainabacteria</taxon>
        <taxon>Candidatus Obscuribacterales</taxon>
        <taxon>Candidatus Obscuribacteraceae</taxon>
        <taxon>Candidatus Obscuribacter</taxon>
    </lineage>
</organism>
<dbReference type="InterPro" id="IPR008775">
    <property type="entry name" value="Phytyl_CoA_dOase-like"/>
</dbReference>
<comment type="caution">
    <text evidence="1">The sequence shown here is derived from an EMBL/GenBank/DDBJ whole genome shotgun (WGS) entry which is preliminary data.</text>
</comment>
<evidence type="ECO:0000313" key="2">
    <source>
        <dbReference type="Proteomes" id="UP000664277"/>
    </source>
</evidence>
<dbReference type="GO" id="GO:0016706">
    <property type="term" value="F:2-oxoglutarate-dependent dioxygenase activity"/>
    <property type="evidence" value="ECO:0007669"/>
    <property type="project" value="UniProtKB-ARBA"/>
</dbReference>
<dbReference type="EMBL" id="JAFLCK010000024">
    <property type="protein sequence ID" value="MBN8661760.1"/>
    <property type="molecule type" value="Genomic_DNA"/>
</dbReference>